<feature type="region of interest" description="Disordered" evidence="1">
    <location>
        <begin position="407"/>
        <end position="427"/>
    </location>
</feature>
<keyword evidence="3" id="KW-1185">Reference proteome</keyword>
<protein>
    <submittedName>
        <fullName evidence="2">Uncharacterized protein</fullName>
    </submittedName>
</protein>
<feature type="region of interest" description="Disordered" evidence="1">
    <location>
        <begin position="239"/>
        <end position="322"/>
    </location>
</feature>
<feature type="compositionally biased region" description="Basic and acidic residues" evidence="1">
    <location>
        <begin position="240"/>
        <end position="257"/>
    </location>
</feature>
<feature type="compositionally biased region" description="Polar residues" evidence="1">
    <location>
        <begin position="701"/>
        <end position="712"/>
    </location>
</feature>
<feature type="compositionally biased region" description="Basic and acidic residues" evidence="1">
    <location>
        <begin position="784"/>
        <end position="793"/>
    </location>
</feature>
<sequence>MAENPNNKEDPPASSEPISNTSTNIAETLDPELASEEQTIPPNADTPSLSTGGALSAQPSAEPPQSESAASQPESAASQPESAAPQPESAAPQPESAASQPESAASQPESAAPQPESGPPQPSAAIEAPPTGPSATQPEVVVPAGDPEKSKVVISEKITAFSAPPSSAPSVVVVDVSSSSTPMSQDGSMHYEDQKWGLDKEPPFVVREWKAQSWASSAASSGTAMETFTKSLKFATDGSMAHEDQAWKLDREPDQVSKDGGAAPPTEALITEPAKLPDPQQSTLFSADGSLAYEEQPWNLERDPTKSGQNVPSNNIGNLATDGSMAYENQPWVLEKDTSKGQNKVPPSVNISDFASDGLMAYENQPWMLEKDTSGGASKGLGSVNIKDFTSDGSMAYENQPWILEKDTSGGASKGPGSANISDFTSDGSMAYENQPWVLEKDTSGRGAMSSLASDGSMAYENQPWKLERDPSRFSTNGPSIAYFEYSLKDGSRNPVQTQTDADGNPFENVCKGPDMKTGDCGKCRVADECFPNQTECNDLEFGQLVGFAQDFVYETKQLGWYFISQCLEWLNDDKCDPCVCRDGNQNEVSTTKSAINLNKVAVSESASKADLIGNGPSINPSDGSMAYENQPWVLERDPAQGSVKAPTSSRFGLIEPPASDGSLAYENQPWVLEKDPVQSGGVNASSSKVVGAPSATSTVKTLQPSQSSVGLNTADVESKESKTVLQEKTPSKADGIAAAAASDVALVPSDVSFEAQSWTLEKDSSQTTVGNILSLELATEISDPPKEIKAEDGSAEASSPPPPDSPPTPTDEPSTTK</sequence>
<dbReference type="AlphaFoldDB" id="A0A226F2S4"/>
<feature type="region of interest" description="Disordered" evidence="1">
    <location>
        <begin position="701"/>
        <end position="735"/>
    </location>
</feature>
<evidence type="ECO:0000313" key="3">
    <source>
        <dbReference type="Proteomes" id="UP000198287"/>
    </source>
</evidence>
<feature type="compositionally biased region" description="Polar residues" evidence="1">
    <location>
        <begin position="36"/>
        <end position="53"/>
    </location>
</feature>
<gene>
    <name evidence="2" type="ORF">Fcan01_02713</name>
</gene>
<comment type="caution">
    <text evidence="2">The sequence shown here is derived from an EMBL/GenBank/DDBJ whole genome shotgun (WGS) entry which is preliminary data.</text>
</comment>
<feature type="compositionally biased region" description="Basic and acidic residues" evidence="1">
    <location>
        <begin position="1"/>
        <end position="11"/>
    </location>
</feature>
<feature type="compositionally biased region" description="Pro residues" evidence="1">
    <location>
        <begin position="800"/>
        <end position="811"/>
    </location>
</feature>
<reference evidence="2 3" key="1">
    <citation type="submission" date="2015-12" db="EMBL/GenBank/DDBJ databases">
        <title>The genome of Folsomia candida.</title>
        <authorList>
            <person name="Faddeeva A."/>
            <person name="Derks M.F."/>
            <person name="Anvar Y."/>
            <person name="Smit S."/>
            <person name="Van Straalen N."/>
            <person name="Roelofs D."/>
        </authorList>
    </citation>
    <scope>NUCLEOTIDE SEQUENCE [LARGE SCALE GENOMIC DNA]</scope>
    <source>
        <strain evidence="2 3">VU population</strain>
        <tissue evidence="2">Whole body</tissue>
    </source>
</reference>
<dbReference type="Proteomes" id="UP000198287">
    <property type="component" value="Unassembled WGS sequence"/>
</dbReference>
<feature type="compositionally biased region" description="Polar residues" evidence="1">
    <location>
        <begin position="16"/>
        <end position="26"/>
    </location>
</feature>
<feature type="compositionally biased region" description="Low complexity" evidence="1">
    <location>
        <begin position="56"/>
        <end position="115"/>
    </location>
</feature>
<name>A0A226F2S4_FOLCA</name>
<feature type="compositionally biased region" description="Polar residues" evidence="1">
    <location>
        <begin position="306"/>
        <end position="318"/>
    </location>
</feature>
<accession>A0A226F2S4</accession>
<feature type="region of interest" description="Disordered" evidence="1">
    <location>
        <begin position="777"/>
        <end position="818"/>
    </location>
</feature>
<evidence type="ECO:0000256" key="1">
    <source>
        <dbReference type="SAM" id="MobiDB-lite"/>
    </source>
</evidence>
<organism evidence="2 3">
    <name type="scientific">Folsomia candida</name>
    <name type="common">Springtail</name>
    <dbReference type="NCBI Taxonomy" id="158441"/>
    <lineage>
        <taxon>Eukaryota</taxon>
        <taxon>Metazoa</taxon>
        <taxon>Ecdysozoa</taxon>
        <taxon>Arthropoda</taxon>
        <taxon>Hexapoda</taxon>
        <taxon>Collembola</taxon>
        <taxon>Entomobryomorpha</taxon>
        <taxon>Isotomoidea</taxon>
        <taxon>Isotomidae</taxon>
        <taxon>Proisotominae</taxon>
        <taxon>Folsomia</taxon>
    </lineage>
</organism>
<proteinExistence type="predicted"/>
<dbReference type="EMBL" id="LNIX01000001">
    <property type="protein sequence ID" value="OXA64089.1"/>
    <property type="molecule type" value="Genomic_DNA"/>
</dbReference>
<feature type="region of interest" description="Disordered" evidence="1">
    <location>
        <begin position="1"/>
        <end position="148"/>
    </location>
</feature>
<evidence type="ECO:0000313" key="2">
    <source>
        <dbReference type="EMBL" id="OXA64089.1"/>
    </source>
</evidence>